<name>A0AB36IKC6_CORGT</name>
<gene>
    <name evidence="1" type="ORF">AUP69_06545</name>
</gene>
<dbReference type="Proteomes" id="UP000186091">
    <property type="component" value="Unassembled WGS sequence"/>
</dbReference>
<proteinExistence type="predicted"/>
<organism evidence="1 2">
    <name type="scientific">Corynebacterium glutamicum</name>
    <name type="common">Brevibacterium saccharolyticum</name>
    <dbReference type="NCBI Taxonomy" id="1718"/>
    <lineage>
        <taxon>Bacteria</taxon>
        <taxon>Bacillati</taxon>
        <taxon>Actinomycetota</taxon>
        <taxon>Actinomycetes</taxon>
        <taxon>Mycobacteriales</taxon>
        <taxon>Corynebacteriaceae</taxon>
        <taxon>Corynebacterium</taxon>
    </lineage>
</organism>
<comment type="caution">
    <text evidence="1">The sequence shown here is derived from an EMBL/GenBank/DDBJ whole genome shotgun (WGS) entry which is preliminary data.</text>
</comment>
<dbReference type="AlphaFoldDB" id="A0AB36IKC6"/>
<accession>A0AB36IKC6</accession>
<sequence>MSKTIIVRTEIEIPGHPTAIHIAEMQELPASESRDGVQMCKMQRIIELAGTAEGDVVTGAGVIGGSNFQLNNEPNEVVPHPDTYADFPDIKAVVISTETFEGLWLEAGAKFPGLN</sequence>
<dbReference type="EMBL" id="LOQT01000015">
    <property type="protein sequence ID" value="OKX82546.1"/>
    <property type="molecule type" value="Genomic_DNA"/>
</dbReference>
<dbReference type="RefSeq" id="WP_003855275.1">
    <property type="nucleotide sequence ID" value="NZ_JAAOYN010000001.1"/>
</dbReference>
<evidence type="ECO:0000313" key="2">
    <source>
        <dbReference type="Proteomes" id="UP000186091"/>
    </source>
</evidence>
<evidence type="ECO:0000313" key="1">
    <source>
        <dbReference type="EMBL" id="OKX82546.1"/>
    </source>
</evidence>
<protein>
    <recommendedName>
        <fullName evidence="3">YCII-related domain-containing protein</fullName>
    </recommendedName>
</protein>
<evidence type="ECO:0008006" key="3">
    <source>
        <dbReference type="Google" id="ProtNLM"/>
    </source>
</evidence>
<reference evidence="1 2" key="1">
    <citation type="submission" date="2015-12" db="EMBL/GenBank/DDBJ databases">
        <title>Genome sequence of Corynebacterium AS 1.542.</title>
        <authorList>
            <person name="Yang J."/>
            <person name="Yang S."/>
        </authorList>
    </citation>
    <scope>NUCLEOTIDE SEQUENCE [LARGE SCALE GENOMIC DNA]</scope>
    <source>
        <strain evidence="1 2">AS 1.542</strain>
    </source>
</reference>